<gene>
    <name evidence="4" type="primary">LOC108049320</name>
    <name evidence="2" type="synonym">108049320</name>
</gene>
<dbReference type="EnsemblMetazoa" id="XM_017130462.1">
    <property type="protein sequence ID" value="XP_016985951.1"/>
    <property type="gene ID" value="LOC108049320"/>
</dbReference>
<keyword evidence="1" id="KW-0732">Signal</keyword>
<sequence length="79" mass="8444">MLSATAVTIIFATLIAAIILPPGVISNPLDDDSVDRPNTDYAALFKAFLDMGNALFGTWTPAGAIEEFIRIRETKGVGF</sequence>
<evidence type="ECO:0000313" key="3">
    <source>
        <dbReference type="Proteomes" id="UP001652680"/>
    </source>
</evidence>
<accession>A0A6P4FKZ9</accession>
<organism evidence="4">
    <name type="scientific">Drosophila rhopaloa</name>
    <name type="common">Fruit fly</name>
    <dbReference type="NCBI Taxonomy" id="1041015"/>
    <lineage>
        <taxon>Eukaryota</taxon>
        <taxon>Metazoa</taxon>
        <taxon>Ecdysozoa</taxon>
        <taxon>Arthropoda</taxon>
        <taxon>Hexapoda</taxon>
        <taxon>Insecta</taxon>
        <taxon>Pterygota</taxon>
        <taxon>Neoptera</taxon>
        <taxon>Endopterygota</taxon>
        <taxon>Diptera</taxon>
        <taxon>Brachycera</taxon>
        <taxon>Muscomorpha</taxon>
        <taxon>Ephydroidea</taxon>
        <taxon>Drosophilidae</taxon>
        <taxon>Drosophila</taxon>
        <taxon>Sophophora</taxon>
    </lineage>
</organism>
<reference evidence="3" key="1">
    <citation type="journal article" date="2021" name="Elife">
        <title>Highly contiguous assemblies of 101 drosophilid genomes.</title>
        <authorList>
            <person name="Kim B.Y."/>
            <person name="Wang J.R."/>
            <person name="Miller D.E."/>
            <person name="Barmina O."/>
            <person name="Delaney E."/>
            <person name="Thompson A."/>
            <person name="Comeault A.A."/>
            <person name="Peede D."/>
            <person name="D'Agostino E.R."/>
            <person name="Pelaez J."/>
            <person name="Aguilar J.M."/>
            <person name="Haji D."/>
            <person name="Matsunaga T."/>
            <person name="Armstrong E.E."/>
            <person name="Zych M."/>
            <person name="Ogawa Y."/>
            <person name="Stamenkovic-Radak M."/>
            <person name="Jelic M."/>
            <person name="Veselinovic M.S."/>
            <person name="Tanaskovic M."/>
            <person name="Eric P."/>
            <person name="Gao J.J."/>
            <person name="Katoh T.K."/>
            <person name="Toda M.J."/>
            <person name="Watabe H."/>
            <person name="Watada M."/>
            <person name="Davis J.S."/>
            <person name="Moyle L.C."/>
            <person name="Manoli G."/>
            <person name="Bertolini E."/>
            <person name="Kostal V."/>
            <person name="Hawley R.S."/>
            <person name="Takahashi A."/>
            <person name="Jones C.D."/>
            <person name="Price D.K."/>
            <person name="Whiteman N."/>
            <person name="Kopp A."/>
            <person name="Matute D.R."/>
            <person name="Petrov D.A."/>
        </authorList>
    </citation>
    <scope>NUCLEOTIDE SEQUENCE [LARGE SCALE GENOMIC DNA]</scope>
</reference>
<proteinExistence type="predicted"/>
<feature type="signal peptide" evidence="1">
    <location>
        <begin position="1"/>
        <end position="26"/>
    </location>
</feature>
<reference evidence="4" key="2">
    <citation type="submission" date="2025-04" db="UniProtKB">
        <authorList>
            <consortium name="RefSeq"/>
        </authorList>
    </citation>
    <scope>IDENTIFICATION</scope>
</reference>
<dbReference type="OrthoDB" id="7855103at2759"/>
<dbReference type="RefSeq" id="XP_016985951.1">
    <property type="nucleotide sequence ID" value="XM_017130462.1"/>
</dbReference>
<name>A0A6P4FKZ9_DRORH</name>
<reference evidence="2" key="3">
    <citation type="submission" date="2025-05" db="UniProtKB">
        <authorList>
            <consortium name="EnsemblMetazoa"/>
        </authorList>
    </citation>
    <scope>IDENTIFICATION</scope>
</reference>
<dbReference type="Proteomes" id="UP001652680">
    <property type="component" value="Unassembled WGS sequence"/>
</dbReference>
<dbReference type="GeneID" id="108049320"/>
<feature type="chain" id="PRO_5027873351" evidence="1">
    <location>
        <begin position="27"/>
        <end position="79"/>
    </location>
</feature>
<evidence type="ECO:0000313" key="4">
    <source>
        <dbReference type="RefSeq" id="XP_016985951.1"/>
    </source>
</evidence>
<dbReference type="AlphaFoldDB" id="A0A6P4FKZ9"/>
<evidence type="ECO:0000313" key="2">
    <source>
        <dbReference type="EnsemblMetazoa" id="XP_016985951.1"/>
    </source>
</evidence>
<evidence type="ECO:0000256" key="1">
    <source>
        <dbReference type="SAM" id="SignalP"/>
    </source>
</evidence>
<protein>
    <submittedName>
        <fullName evidence="4">Uncharacterized protein LOC108049320</fullName>
    </submittedName>
</protein>
<keyword evidence="3" id="KW-1185">Reference proteome</keyword>